<name>A0A819V5Y6_9BILA</name>
<dbReference type="Proteomes" id="UP000663881">
    <property type="component" value="Unassembled WGS sequence"/>
</dbReference>
<dbReference type="Gene3D" id="1.10.472.80">
    <property type="entry name" value="Ypt/Rab-GAP domain of gyp1p, domain 3"/>
    <property type="match status" value="1"/>
</dbReference>
<proteinExistence type="predicted"/>
<dbReference type="InterPro" id="IPR050302">
    <property type="entry name" value="Rab_GAP_TBC_domain"/>
</dbReference>
<dbReference type="PANTHER" id="PTHR47219:SF6">
    <property type="entry name" value="RAB GTPASE-ACTIVATING PROTEIN 1"/>
    <property type="match status" value="1"/>
</dbReference>
<organism evidence="3 4">
    <name type="scientific">Adineta steineri</name>
    <dbReference type="NCBI Taxonomy" id="433720"/>
    <lineage>
        <taxon>Eukaryota</taxon>
        <taxon>Metazoa</taxon>
        <taxon>Spiralia</taxon>
        <taxon>Gnathifera</taxon>
        <taxon>Rotifera</taxon>
        <taxon>Eurotatoria</taxon>
        <taxon>Bdelloidea</taxon>
        <taxon>Adinetida</taxon>
        <taxon>Adinetidae</taxon>
        <taxon>Adineta</taxon>
    </lineage>
</organism>
<dbReference type="AlphaFoldDB" id="A0A819V5Y6"/>
<dbReference type="GO" id="GO:0031267">
    <property type="term" value="F:small GTPase binding"/>
    <property type="evidence" value="ECO:0007669"/>
    <property type="project" value="TreeGrafter"/>
</dbReference>
<comment type="caution">
    <text evidence="3">The sequence shown here is derived from an EMBL/GenBank/DDBJ whole genome shotgun (WGS) entry which is preliminary data.</text>
</comment>
<evidence type="ECO:0000256" key="1">
    <source>
        <dbReference type="SAM" id="Phobius"/>
    </source>
</evidence>
<evidence type="ECO:0000313" key="4">
    <source>
        <dbReference type="Proteomes" id="UP000663881"/>
    </source>
</evidence>
<dbReference type="GO" id="GO:0005096">
    <property type="term" value="F:GTPase activator activity"/>
    <property type="evidence" value="ECO:0007669"/>
    <property type="project" value="TreeGrafter"/>
</dbReference>
<dbReference type="Pfam" id="PF00566">
    <property type="entry name" value="RabGAP-TBC"/>
    <property type="match status" value="1"/>
</dbReference>
<dbReference type="InterPro" id="IPR000195">
    <property type="entry name" value="Rab-GAP-TBC_dom"/>
</dbReference>
<dbReference type="SUPFAM" id="SSF47923">
    <property type="entry name" value="Ypt/Rab-GAP domain of gyp1p"/>
    <property type="match status" value="1"/>
</dbReference>
<dbReference type="EMBL" id="CAJOAY010005309">
    <property type="protein sequence ID" value="CAF4103017.1"/>
    <property type="molecule type" value="Genomic_DNA"/>
</dbReference>
<keyword evidence="1" id="KW-1133">Transmembrane helix</keyword>
<gene>
    <name evidence="3" type="ORF">OKA104_LOCUS35781</name>
</gene>
<evidence type="ECO:0000259" key="2">
    <source>
        <dbReference type="PROSITE" id="PS50086"/>
    </source>
</evidence>
<feature type="domain" description="Rab-GAP TBC" evidence="2">
    <location>
        <begin position="1"/>
        <end position="77"/>
    </location>
</feature>
<keyword evidence="1" id="KW-0472">Membrane</keyword>
<keyword evidence="1" id="KW-0812">Transmembrane</keyword>
<dbReference type="InterPro" id="IPR035969">
    <property type="entry name" value="Rab-GAP_TBC_sf"/>
</dbReference>
<feature type="non-terminal residue" evidence="3">
    <location>
        <position position="1"/>
    </location>
</feature>
<dbReference type="PROSITE" id="PS50086">
    <property type="entry name" value="TBC_RABGAP"/>
    <property type="match status" value="1"/>
</dbReference>
<sequence>MRTVRDSNIKSIMFTYEILPNRVFNDYCHDYLPDLYDKLKHLGVATCISLSWFLTLFICVMPFDSALYVMDIFFYDGIKVLFQLALTILKENEERLLKC</sequence>
<feature type="transmembrane region" description="Helical" evidence="1">
    <location>
        <begin position="42"/>
        <end position="63"/>
    </location>
</feature>
<accession>A0A819V5Y6</accession>
<protein>
    <recommendedName>
        <fullName evidence="2">Rab-GAP TBC domain-containing protein</fullName>
    </recommendedName>
</protein>
<dbReference type="PANTHER" id="PTHR47219">
    <property type="entry name" value="RAB GTPASE-ACTIVATING PROTEIN 1-LIKE"/>
    <property type="match status" value="1"/>
</dbReference>
<reference evidence="3" key="1">
    <citation type="submission" date="2021-02" db="EMBL/GenBank/DDBJ databases">
        <authorList>
            <person name="Nowell W R."/>
        </authorList>
    </citation>
    <scope>NUCLEOTIDE SEQUENCE</scope>
</reference>
<evidence type="ECO:0000313" key="3">
    <source>
        <dbReference type="EMBL" id="CAF4103017.1"/>
    </source>
</evidence>